<feature type="binding site" evidence="3">
    <location>
        <position position="146"/>
    </location>
    <ligand>
        <name>substrate</name>
    </ligand>
</feature>
<evidence type="ECO:0000313" key="6">
    <source>
        <dbReference type="EMBL" id="KAJ6648676.1"/>
    </source>
</evidence>
<dbReference type="OrthoDB" id="423498at2759"/>
<keyword evidence="4" id="KW-0812">Transmembrane</keyword>
<dbReference type="GO" id="GO:0005509">
    <property type="term" value="F:calcium ion binding"/>
    <property type="evidence" value="ECO:0007669"/>
    <property type="project" value="TreeGrafter"/>
</dbReference>
<keyword evidence="4" id="KW-0472">Membrane</keyword>
<dbReference type="SUPFAM" id="SSF63829">
    <property type="entry name" value="Calcium-dependent phosphotriesterase"/>
    <property type="match status" value="1"/>
</dbReference>
<feature type="domain" description="SMP-30/Gluconolactonase/LRE-like region" evidence="5">
    <location>
        <begin position="54"/>
        <end position="305"/>
    </location>
</feature>
<evidence type="ECO:0000256" key="3">
    <source>
        <dbReference type="PIRSR" id="PIRSR605511-2"/>
    </source>
</evidence>
<feature type="binding site" evidence="3">
    <location>
        <position position="246"/>
    </location>
    <ligand>
        <name>a divalent metal cation</name>
        <dbReference type="ChEBI" id="CHEBI:60240"/>
    </ligand>
</feature>
<dbReference type="PANTHER" id="PTHR10907">
    <property type="entry name" value="REGUCALCIN"/>
    <property type="match status" value="1"/>
</dbReference>
<evidence type="ECO:0000256" key="2">
    <source>
        <dbReference type="PIRSR" id="PIRSR605511-1"/>
    </source>
</evidence>
<feature type="transmembrane region" description="Helical" evidence="4">
    <location>
        <begin position="6"/>
        <end position="28"/>
    </location>
</feature>
<dbReference type="InterPro" id="IPR013658">
    <property type="entry name" value="SGL"/>
</dbReference>
<dbReference type="GO" id="GO:0019853">
    <property type="term" value="P:L-ascorbic acid biosynthetic process"/>
    <property type="evidence" value="ECO:0007669"/>
    <property type="project" value="TreeGrafter"/>
</dbReference>
<keyword evidence="4" id="KW-1133">Transmembrane helix</keyword>
<organism evidence="6 7">
    <name type="scientific">Pseudolycoriella hygida</name>
    <dbReference type="NCBI Taxonomy" id="35572"/>
    <lineage>
        <taxon>Eukaryota</taxon>
        <taxon>Metazoa</taxon>
        <taxon>Ecdysozoa</taxon>
        <taxon>Arthropoda</taxon>
        <taxon>Hexapoda</taxon>
        <taxon>Insecta</taxon>
        <taxon>Pterygota</taxon>
        <taxon>Neoptera</taxon>
        <taxon>Endopterygota</taxon>
        <taxon>Diptera</taxon>
        <taxon>Nematocera</taxon>
        <taxon>Sciaroidea</taxon>
        <taxon>Sciaridae</taxon>
        <taxon>Pseudolycoriella</taxon>
    </lineage>
</organism>
<gene>
    <name evidence="6" type="primary">rgn_0</name>
    <name evidence="6" type="ORF">Bhyg_03907</name>
</gene>
<feature type="active site" description="Proton donor/acceptor" evidence="2">
    <location>
        <position position="246"/>
    </location>
</feature>
<keyword evidence="3" id="KW-0479">Metal-binding</keyword>
<proteinExistence type="inferred from homology"/>
<dbReference type="PANTHER" id="PTHR10907:SF66">
    <property type="entry name" value="MIP34848P1-RELATED"/>
    <property type="match status" value="1"/>
</dbReference>
<protein>
    <submittedName>
        <fullName evidence="6">Regucalcin</fullName>
    </submittedName>
</protein>
<evidence type="ECO:0000256" key="1">
    <source>
        <dbReference type="ARBA" id="ARBA00008853"/>
    </source>
</evidence>
<dbReference type="AlphaFoldDB" id="A0A9Q0NFL7"/>
<dbReference type="EMBL" id="WJQU01000001">
    <property type="protein sequence ID" value="KAJ6648676.1"/>
    <property type="molecule type" value="Genomic_DNA"/>
</dbReference>
<feature type="binding site" evidence="3">
    <location>
        <position position="148"/>
    </location>
    <ligand>
        <name>substrate</name>
    </ligand>
</feature>
<dbReference type="Proteomes" id="UP001151699">
    <property type="component" value="Chromosome A"/>
</dbReference>
<dbReference type="GO" id="GO:0004341">
    <property type="term" value="F:gluconolactonase activity"/>
    <property type="evidence" value="ECO:0007669"/>
    <property type="project" value="TreeGrafter"/>
</dbReference>
<dbReference type="InterPro" id="IPR011042">
    <property type="entry name" value="6-blade_b-propeller_TolB-like"/>
</dbReference>
<evidence type="ECO:0000259" key="5">
    <source>
        <dbReference type="Pfam" id="PF08450"/>
    </source>
</evidence>
<dbReference type="Gene3D" id="2.120.10.30">
    <property type="entry name" value="TolB, C-terminal domain"/>
    <property type="match status" value="1"/>
</dbReference>
<comment type="similarity">
    <text evidence="1">Belongs to the SMP-30/CGR1 family.</text>
</comment>
<feature type="binding site" evidence="3">
    <location>
        <position position="197"/>
    </location>
    <ligand>
        <name>a divalent metal cation</name>
        <dbReference type="ChEBI" id="CHEBI:60240"/>
    </ligand>
</feature>
<evidence type="ECO:0000256" key="4">
    <source>
        <dbReference type="SAM" id="Phobius"/>
    </source>
</evidence>
<dbReference type="InterPro" id="IPR005511">
    <property type="entry name" value="SMP-30"/>
</dbReference>
<accession>A0A9Q0NFL7</accession>
<keyword evidence="3" id="KW-0862">Zinc</keyword>
<comment type="cofactor">
    <cofactor evidence="3">
        <name>Zn(2+)</name>
        <dbReference type="ChEBI" id="CHEBI:29105"/>
    </cofactor>
    <text evidence="3">Binds 1 divalent metal cation per subunit.</text>
</comment>
<keyword evidence="7" id="KW-1185">Reference proteome</keyword>
<comment type="caution">
    <text evidence="6">The sequence shown here is derived from an EMBL/GenBank/DDBJ whole genome shotgun (WGS) entry which is preliminary data.</text>
</comment>
<dbReference type="PRINTS" id="PR01790">
    <property type="entry name" value="SMP30FAMILY"/>
</dbReference>
<evidence type="ECO:0000313" key="7">
    <source>
        <dbReference type="Proteomes" id="UP001151699"/>
    </source>
</evidence>
<name>A0A9Q0NFL7_9DIPT</name>
<reference evidence="6" key="1">
    <citation type="submission" date="2022-07" db="EMBL/GenBank/DDBJ databases">
        <authorList>
            <person name="Trinca V."/>
            <person name="Uliana J.V.C."/>
            <person name="Torres T.T."/>
            <person name="Ward R.J."/>
            <person name="Monesi N."/>
        </authorList>
    </citation>
    <scope>NUCLEOTIDE SEQUENCE</scope>
    <source>
        <strain evidence="6">HSMRA1968</strain>
        <tissue evidence="6">Whole embryos</tissue>
    </source>
</reference>
<dbReference type="Pfam" id="PF08450">
    <property type="entry name" value="SGL"/>
    <property type="match status" value="1"/>
</dbReference>
<sequence>MFRLKYLFYFILVVVIAVVVFCIVFFTVRSKKEVEVEVAVLRSPRSYCATRGHWDENTQSLYYVDIEGPDATLLRYDFAEQKTYSATMDDEPILTFILPVVNTTDEFLVGTQNRAILIQWDGKSTKGQLLRSVFEIPTDFSFKPNRFNGAKADPIGNFVGGTQYANDCLNHSTTAYLYHYNPIKGLTTIRSNLFISNGLTWSEKTNKLYYIDSCVPKVSEFDYDIATGSLSNERIAYSTSPDIVLDGLTNDNDGNLYITTFGGSKVFKVDPVEGKLLQEIEFPAKQVTSVAFGGPNFDILFVTTAARGDDQPEAAGYLYQVTGLNSIGSAAMKVNV</sequence>